<evidence type="ECO:0000313" key="1">
    <source>
        <dbReference type="EMBL" id="KAF2768148.1"/>
    </source>
</evidence>
<gene>
    <name evidence="1" type="ORF">EJ03DRAFT_328519</name>
</gene>
<accession>A0A6G1L6U0</accession>
<protein>
    <submittedName>
        <fullName evidence="1">Uncharacterized protein</fullName>
    </submittedName>
</protein>
<reference evidence="1" key="1">
    <citation type="journal article" date="2020" name="Stud. Mycol.">
        <title>101 Dothideomycetes genomes: a test case for predicting lifestyles and emergence of pathogens.</title>
        <authorList>
            <person name="Haridas S."/>
            <person name="Albert R."/>
            <person name="Binder M."/>
            <person name="Bloem J."/>
            <person name="Labutti K."/>
            <person name="Salamov A."/>
            <person name="Andreopoulos B."/>
            <person name="Baker S."/>
            <person name="Barry K."/>
            <person name="Bills G."/>
            <person name="Bluhm B."/>
            <person name="Cannon C."/>
            <person name="Castanera R."/>
            <person name="Culley D."/>
            <person name="Daum C."/>
            <person name="Ezra D."/>
            <person name="Gonzalez J."/>
            <person name="Henrissat B."/>
            <person name="Kuo A."/>
            <person name="Liang C."/>
            <person name="Lipzen A."/>
            <person name="Lutzoni F."/>
            <person name="Magnuson J."/>
            <person name="Mondo S."/>
            <person name="Nolan M."/>
            <person name="Ohm R."/>
            <person name="Pangilinan J."/>
            <person name="Park H.-J."/>
            <person name="Ramirez L."/>
            <person name="Alfaro M."/>
            <person name="Sun H."/>
            <person name="Tritt A."/>
            <person name="Yoshinaga Y."/>
            <person name="Zwiers L.-H."/>
            <person name="Turgeon B."/>
            <person name="Goodwin S."/>
            <person name="Spatafora J."/>
            <person name="Crous P."/>
            <person name="Grigoriev I."/>
        </authorList>
    </citation>
    <scope>NUCLEOTIDE SEQUENCE</scope>
    <source>
        <strain evidence="1">CBS 116005</strain>
    </source>
</reference>
<sequence>MRGPNGLLGRGLRHHVRTGQLLSTCVGLTTLWDTDSAAGDPSYMRRRPINKLSSIAASAGATATPKVSQQFSTDA</sequence>
<keyword evidence="2" id="KW-1185">Reference proteome</keyword>
<organism evidence="1 2">
    <name type="scientific">Teratosphaeria nubilosa</name>
    <dbReference type="NCBI Taxonomy" id="161662"/>
    <lineage>
        <taxon>Eukaryota</taxon>
        <taxon>Fungi</taxon>
        <taxon>Dikarya</taxon>
        <taxon>Ascomycota</taxon>
        <taxon>Pezizomycotina</taxon>
        <taxon>Dothideomycetes</taxon>
        <taxon>Dothideomycetidae</taxon>
        <taxon>Mycosphaerellales</taxon>
        <taxon>Teratosphaeriaceae</taxon>
        <taxon>Teratosphaeria</taxon>
    </lineage>
</organism>
<evidence type="ECO:0000313" key="2">
    <source>
        <dbReference type="Proteomes" id="UP000799436"/>
    </source>
</evidence>
<dbReference type="AlphaFoldDB" id="A0A6G1L6U0"/>
<dbReference type="EMBL" id="ML995847">
    <property type="protein sequence ID" value="KAF2768148.1"/>
    <property type="molecule type" value="Genomic_DNA"/>
</dbReference>
<proteinExistence type="predicted"/>
<name>A0A6G1L6U0_9PEZI</name>
<dbReference type="Proteomes" id="UP000799436">
    <property type="component" value="Unassembled WGS sequence"/>
</dbReference>